<dbReference type="OMA" id="CCINSHY"/>
<evidence type="ECO:0000313" key="5">
    <source>
        <dbReference type="EMBL" id="EZG46520.1"/>
    </source>
</evidence>
<dbReference type="HAMAP" id="MF_01478">
    <property type="entry name" value="Ribosomal_L12_arch"/>
    <property type="match status" value="1"/>
</dbReference>
<comment type="similarity">
    <text evidence="1">Belongs to the eukaryotic ribosomal protein P1/P2 family.</text>
</comment>
<evidence type="ECO:0000256" key="1">
    <source>
        <dbReference type="ARBA" id="ARBA00005436"/>
    </source>
</evidence>
<evidence type="ECO:0000313" key="6">
    <source>
        <dbReference type="Proteomes" id="UP000019763"/>
    </source>
</evidence>
<dbReference type="CDD" id="cd05831">
    <property type="entry name" value="Ribosomal_P1"/>
    <property type="match status" value="1"/>
</dbReference>
<dbReference type="RefSeq" id="XP_011132293.1">
    <property type="nucleotide sequence ID" value="XM_011133991.1"/>
</dbReference>
<feature type="region of interest" description="Disordered" evidence="4">
    <location>
        <begin position="81"/>
        <end position="109"/>
    </location>
</feature>
<dbReference type="GO" id="GO:0003735">
    <property type="term" value="F:structural constituent of ribosome"/>
    <property type="evidence" value="ECO:0007669"/>
    <property type="project" value="InterPro"/>
</dbReference>
<protein>
    <submittedName>
        <fullName evidence="5">60S acidic ribosomal protein P1</fullName>
    </submittedName>
</protein>
<dbReference type="GO" id="GO:0006414">
    <property type="term" value="P:translational elongation"/>
    <property type="evidence" value="ECO:0007669"/>
    <property type="project" value="InterPro"/>
</dbReference>
<evidence type="ECO:0000256" key="3">
    <source>
        <dbReference type="ARBA" id="ARBA00023274"/>
    </source>
</evidence>
<dbReference type="eggNOG" id="KOG1762">
    <property type="taxonomic scope" value="Eukaryota"/>
</dbReference>
<accession>A0A023B145</accession>
<comment type="caution">
    <text evidence="5">The sequence shown here is derived from an EMBL/GenBank/DDBJ whole genome shotgun (WGS) entry which is preliminary data.</text>
</comment>
<gene>
    <name evidence="5" type="ORF">GNI_133610</name>
</gene>
<dbReference type="FunFam" id="1.10.10.1410:FF:000002">
    <property type="entry name" value="60S acidic ribosomal protein P2"/>
    <property type="match status" value="1"/>
</dbReference>
<dbReference type="InterPro" id="IPR001859">
    <property type="entry name" value="Ribosomal_P1/P2_euk"/>
</dbReference>
<dbReference type="EMBL" id="AFNH02000992">
    <property type="protein sequence ID" value="EZG46520.1"/>
    <property type="molecule type" value="Genomic_DNA"/>
</dbReference>
<sequence length="109" mass="11113">MAASAEMLCSMAALVLKDAGKEITGEAISAVLKSINAEVESYWPKLFAQALEGLDIDSLMTAVGSAAPAAAGAVAGGATTAAAEPAAAEKKEEEKEEEEDDDMGFSLFD</sequence>
<dbReference type="VEuPathDB" id="CryptoDB:GNI_133610"/>
<dbReference type="AlphaFoldDB" id="A0A023B145"/>
<dbReference type="Pfam" id="PF00428">
    <property type="entry name" value="Ribosomal_60s"/>
    <property type="match status" value="1"/>
</dbReference>
<dbReference type="PANTHER" id="PTHR45696:SF10">
    <property type="entry name" value="LARGE RIBOSOMAL SUBUNIT PROTEIN P1"/>
    <property type="match status" value="1"/>
</dbReference>
<dbReference type="GO" id="GO:0005840">
    <property type="term" value="C:ribosome"/>
    <property type="evidence" value="ECO:0007669"/>
    <property type="project" value="UniProtKB-KW"/>
</dbReference>
<dbReference type="Proteomes" id="UP000019763">
    <property type="component" value="Unassembled WGS sequence"/>
</dbReference>
<organism evidence="5 6">
    <name type="scientific">Gregarina niphandrodes</name>
    <name type="common">Septate eugregarine</name>
    <dbReference type="NCBI Taxonomy" id="110365"/>
    <lineage>
        <taxon>Eukaryota</taxon>
        <taxon>Sar</taxon>
        <taxon>Alveolata</taxon>
        <taxon>Apicomplexa</taxon>
        <taxon>Conoidasida</taxon>
        <taxon>Gregarinasina</taxon>
        <taxon>Eugregarinorida</taxon>
        <taxon>Gregarinidae</taxon>
        <taxon>Gregarina</taxon>
    </lineage>
</organism>
<dbReference type="PRINTS" id="PR00456">
    <property type="entry name" value="RIBOSOMALP2"/>
</dbReference>
<dbReference type="InterPro" id="IPR027534">
    <property type="entry name" value="Ribosomal_P1/P2"/>
</dbReference>
<proteinExistence type="inferred from homology"/>
<dbReference type="InterPro" id="IPR038716">
    <property type="entry name" value="P1/P2_N_sf"/>
</dbReference>
<name>A0A023B145_GRENI</name>
<keyword evidence="2 5" id="KW-0689">Ribosomal protein</keyword>
<evidence type="ECO:0000256" key="4">
    <source>
        <dbReference type="SAM" id="MobiDB-lite"/>
    </source>
</evidence>
<reference evidence="5" key="1">
    <citation type="submission" date="2013-12" db="EMBL/GenBank/DDBJ databases">
        <authorList>
            <person name="Omoto C.K."/>
            <person name="Sibley D."/>
            <person name="Venepally P."/>
            <person name="Hadjithomas M."/>
            <person name="Karamycheva S."/>
            <person name="Brunk B."/>
            <person name="Roos D."/>
            <person name="Caler E."/>
            <person name="Lorenzi H."/>
        </authorList>
    </citation>
    <scope>NUCLEOTIDE SEQUENCE</scope>
</reference>
<feature type="compositionally biased region" description="Acidic residues" evidence="4">
    <location>
        <begin position="94"/>
        <end position="103"/>
    </location>
</feature>
<dbReference type="GeneID" id="22914715"/>
<dbReference type="GO" id="GO:1990904">
    <property type="term" value="C:ribonucleoprotein complex"/>
    <property type="evidence" value="ECO:0007669"/>
    <property type="project" value="UniProtKB-KW"/>
</dbReference>
<dbReference type="PANTHER" id="PTHR45696">
    <property type="entry name" value="60S ACIDIC RIBOSOMAL PROTEIN P1"/>
    <property type="match status" value="1"/>
</dbReference>
<dbReference type="Gene3D" id="1.10.10.1410">
    <property type="match status" value="1"/>
</dbReference>
<evidence type="ECO:0000256" key="2">
    <source>
        <dbReference type="ARBA" id="ARBA00022980"/>
    </source>
</evidence>
<keyword evidence="6" id="KW-1185">Reference proteome</keyword>
<keyword evidence="3" id="KW-0687">Ribonucleoprotein</keyword>
<dbReference type="OrthoDB" id="2194681at2759"/>